<protein>
    <submittedName>
        <fullName evidence="2">DUF1836 domain-containing protein</fullName>
    </submittedName>
</protein>
<dbReference type="PANTHER" id="PTHR40056:SF1">
    <property type="entry name" value="DUF1836 DOMAIN-CONTAINING PROTEIN"/>
    <property type="match status" value="1"/>
</dbReference>
<dbReference type="Proteomes" id="UP000623269">
    <property type="component" value="Unassembled WGS sequence"/>
</dbReference>
<dbReference type="AlphaFoldDB" id="A0A8J7HBB6"/>
<dbReference type="PANTHER" id="PTHR40056">
    <property type="entry name" value="HYPOTHETICAL CYTOSOLIC PROTEIN"/>
    <property type="match status" value="1"/>
</dbReference>
<organism evidence="2 3">
    <name type="scientific">Mobilitalea sibirica</name>
    <dbReference type="NCBI Taxonomy" id="1462919"/>
    <lineage>
        <taxon>Bacteria</taxon>
        <taxon>Bacillati</taxon>
        <taxon>Bacillota</taxon>
        <taxon>Clostridia</taxon>
        <taxon>Lachnospirales</taxon>
        <taxon>Lachnospiraceae</taxon>
        <taxon>Mobilitalea</taxon>
    </lineage>
</organism>
<comment type="caution">
    <text evidence="2">The sequence shown here is derived from an EMBL/GenBank/DDBJ whole genome shotgun (WGS) entry which is preliminary data.</text>
</comment>
<gene>
    <name evidence="2" type="ORF">I5677_02700</name>
</gene>
<reference evidence="2" key="1">
    <citation type="submission" date="2020-12" db="EMBL/GenBank/DDBJ databases">
        <title>M. sibirica DSM 26468T genome.</title>
        <authorList>
            <person name="Thieme N."/>
            <person name="Rettenmaier R."/>
            <person name="Zverlov V."/>
            <person name="Liebl W."/>
        </authorList>
    </citation>
    <scope>NUCLEOTIDE SEQUENCE</scope>
    <source>
        <strain evidence="2">DSM 26468</strain>
    </source>
</reference>
<feature type="compositionally biased region" description="Basic and acidic residues" evidence="1">
    <location>
        <begin position="231"/>
        <end position="258"/>
    </location>
</feature>
<evidence type="ECO:0000313" key="2">
    <source>
        <dbReference type="EMBL" id="MBH1939802.1"/>
    </source>
</evidence>
<proteinExistence type="predicted"/>
<accession>A0A8J7HBB6</accession>
<dbReference type="InterPro" id="IPR014975">
    <property type="entry name" value="DUF1836"/>
</dbReference>
<sequence>MTKEEYIKGLIDSLKDVKYIMPDDIPNIDLYMDQVTTFMDKHLKSSKRYSEDKLLTKTMINNYTKNELLPPPNRKKYTKEHMFLLIFIYYFKNILSINDIQNIFNPLTSRYYGDGSNVKLEDIYEEIFRLQKEQTDALTKDMIRKMTKAKESFEDIENKEDHDFLTMFSFISMLCFDVYMRKHMIEKIIDNSLMGDRIKPVKETVRKPEVKADIKKQGSKAEAVKANGSKTEAKKEVVKKDINKKEAPKREVNKKETINKQYVKKQ</sequence>
<dbReference type="RefSeq" id="WP_197660189.1">
    <property type="nucleotide sequence ID" value="NZ_JAEAGR010000002.1"/>
</dbReference>
<evidence type="ECO:0000313" key="3">
    <source>
        <dbReference type="Proteomes" id="UP000623269"/>
    </source>
</evidence>
<feature type="region of interest" description="Disordered" evidence="1">
    <location>
        <begin position="209"/>
        <end position="266"/>
    </location>
</feature>
<dbReference type="EMBL" id="JAEAGR010000002">
    <property type="protein sequence ID" value="MBH1939802.1"/>
    <property type="molecule type" value="Genomic_DNA"/>
</dbReference>
<dbReference type="Pfam" id="PF08876">
    <property type="entry name" value="DUF1836"/>
    <property type="match status" value="1"/>
</dbReference>
<evidence type="ECO:0000256" key="1">
    <source>
        <dbReference type="SAM" id="MobiDB-lite"/>
    </source>
</evidence>
<keyword evidence="3" id="KW-1185">Reference proteome</keyword>
<name>A0A8J7HBB6_9FIRM</name>